<dbReference type="EMBL" id="CP032549">
    <property type="protein sequence ID" value="QIV86096.1"/>
    <property type="molecule type" value="Genomic_DNA"/>
</dbReference>
<feature type="transmembrane region" description="Helical" evidence="1">
    <location>
        <begin position="43"/>
        <end position="63"/>
    </location>
</feature>
<name>A0A6H0SG30_9MICC</name>
<dbReference type="PANTHER" id="PTHR21666:SF270">
    <property type="entry name" value="MUREIN HYDROLASE ACTIVATOR ENVC"/>
    <property type="match status" value="1"/>
</dbReference>
<evidence type="ECO:0000313" key="4">
    <source>
        <dbReference type="Proteomes" id="UP000502331"/>
    </source>
</evidence>
<dbReference type="InterPro" id="IPR016047">
    <property type="entry name" value="M23ase_b-sheet_dom"/>
</dbReference>
<keyword evidence="1" id="KW-0812">Transmembrane</keyword>
<dbReference type="Gene3D" id="2.70.70.10">
    <property type="entry name" value="Glucose Permease (Domain IIA)"/>
    <property type="match status" value="1"/>
</dbReference>
<dbReference type="InterPro" id="IPR011055">
    <property type="entry name" value="Dup_hybrid_motif"/>
</dbReference>
<reference evidence="3 4" key="1">
    <citation type="submission" date="2018-09" db="EMBL/GenBank/DDBJ databases">
        <title>Glutamicibacter mishrai S5-52T (LMG 29155T = KCTC 39846T).</title>
        <authorList>
            <person name="Das S.K."/>
        </authorList>
    </citation>
    <scope>NUCLEOTIDE SEQUENCE [LARGE SCALE GENOMIC DNA]</scope>
    <source>
        <strain evidence="3 4">S5-52</strain>
    </source>
</reference>
<keyword evidence="4" id="KW-1185">Reference proteome</keyword>
<dbReference type="PANTHER" id="PTHR21666">
    <property type="entry name" value="PEPTIDASE-RELATED"/>
    <property type="match status" value="1"/>
</dbReference>
<dbReference type="RefSeq" id="WP_172511224.1">
    <property type="nucleotide sequence ID" value="NZ_CP032549.1"/>
</dbReference>
<protein>
    <submittedName>
        <fullName evidence="3">M23 family metallopeptidase</fullName>
    </submittedName>
</protein>
<feature type="domain" description="M23ase beta-sheet core" evidence="2">
    <location>
        <begin position="167"/>
        <end position="244"/>
    </location>
</feature>
<dbReference type="InterPro" id="IPR050570">
    <property type="entry name" value="Cell_wall_metabolism_enzyme"/>
</dbReference>
<organism evidence="3 4">
    <name type="scientific">Glutamicibacter mishrai</name>
    <dbReference type="NCBI Taxonomy" id="1775880"/>
    <lineage>
        <taxon>Bacteria</taxon>
        <taxon>Bacillati</taxon>
        <taxon>Actinomycetota</taxon>
        <taxon>Actinomycetes</taxon>
        <taxon>Micrococcales</taxon>
        <taxon>Micrococcaceae</taxon>
        <taxon>Glutamicibacter</taxon>
    </lineage>
</organism>
<keyword evidence="1" id="KW-1133">Transmembrane helix</keyword>
<evidence type="ECO:0000313" key="3">
    <source>
        <dbReference type="EMBL" id="QIV86096.1"/>
    </source>
</evidence>
<feature type="transmembrane region" description="Helical" evidence="1">
    <location>
        <begin position="12"/>
        <end position="31"/>
    </location>
</feature>
<proteinExistence type="predicted"/>
<dbReference type="SUPFAM" id="SSF51261">
    <property type="entry name" value="Duplicated hybrid motif"/>
    <property type="match status" value="1"/>
</dbReference>
<evidence type="ECO:0000259" key="2">
    <source>
        <dbReference type="Pfam" id="PF01551"/>
    </source>
</evidence>
<dbReference type="Pfam" id="PF01551">
    <property type="entry name" value="Peptidase_M23"/>
    <property type="match status" value="1"/>
</dbReference>
<gene>
    <name evidence="3" type="ORF">D3791_02565</name>
</gene>
<accession>A0A6H0SG30</accession>
<dbReference type="GO" id="GO:0004222">
    <property type="term" value="F:metalloendopeptidase activity"/>
    <property type="evidence" value="ECO:0007669"/>
    <property type="project" value="TreeGrafter"/>
</dbReference>
<evidence type="ECO:0000256" key="1">
    <source>
        <dbReference type="SAM" id="Phobius"/>
    </source>
</evidence>
<dbReference type="AlphaFoldDB" id="A0A6H0SG30"/>
<sequence>MRLLLRIYRVRGVILLIAVALCLLGALRRFLPEGEVIEATFLVLSWLGIAGLLIAVLVAMPAARLLPEYGSISVVSPVAGRWLGMNSPVDKVPSHGVRAYGQAYAIDLVYEPVGKKRPAFGEGPAMRSPEEYPAFGQPVRAMVDGEVVAVLDTLRDHRARSSMSGIVYMMIEGAIRELAGPKFIIGNHVTIRSDDGVFAVVAHIKNGSAFVNVGDRVRAGQEIAECGNSGNSSEPHVHAQLMDRRSAWTGQGVPFSFVDVRIGDTEQLQNALPGNLQHVTIDMPASVPARPAKPSKE</sequence>
<dbReference type="Proteomes" id="UP000502331">
    <property type="component" value="Chromosome"/>
</dbReference>
<dbReference type="CDD" id="cd12797">
    <property type="entry name" value="M23_peptidase"/>
    <property type="match status" value="1"/>
</dbReference>
<keyword evidence="1" id="KW-0472">Membrane</keyword>